<feature type="region of interest" description="Disordered" evidence="1">
    <location>
        <begin position="157"/>
        <end position="235"/>
    </location>
</feature>
<dbReference type="OrthoDB" id="4175653at2"/>
<dbReference type="Gene3D" id="2.80.10.50">
    <property type="match status" value="1"/>
</dbReference>
<evidence type="ECO:0000256" key="2">
    <source>
        <dbReference type="SAM" id="Phobius"/>
    </source>
</evidence>
<dbReference type="PROSITE" id="PS50231">
    <property type="entry name" value="RICIN_B_LECTIN"/>
    <property type="match status" value="1"/>
</dbReference>
<sequence length="367" mass="36968">MKRPRLPRPTNDLPVRVPGSAELVRRDTANAPDDSDAAAPEAGTDKADDLTRRTGAVVPRLAQYSSLGSRGGLSRSAAHSFDQPEGTTTGNGGTGFGMHDEAAHTFQGTPTGTRSNETRSGGGAGLTGSRGAIGVVGVVGLLAAGSVVVTLALTGGHHDDRANGSSGSTSSSGHNRVGIDGLDTLPTLTGDASADGADKHGPAVEATKKSPDGKAVGDPTATATASSTAGSKAHVQAPASGVQLVSHSSRRCIDVAGGKAARGAQLIISACSRNTPSQHWVFAADGTLRALGMCVQLAGGSTDDGTGLELAPCNGRSEQKFTLNSSNDLVNRLADKCADIRDNGTADGTRLQLWSCAGTDNQKWSAA</sequence>
<feature type="compositionally biased region" description="Basic and acidic residues" evidence="1">
    <location>
        <begin position="43"/>
        <end position="52"/>
    </location>
</feature>
<reference evidence="4 5" key="1">
    <citation type="submission" date="2019-07" db="EMBL/GenBank/DDBJ databases">
        <title>New species of Amycolatopsis and Streptomyces.</title>
        <authorList>
            <person name="Duangmal K."/>
            <person name="Teo W.F.A."/>
            <person name="Lipun K."/>
        </authorList>
    </citation>
    <scope>NUCLEOTIDE SEQUENCE [LARGE SCALE GENOMIC DNA]</scope>
    <source>
        <strain evidence="4 5">NBRC 109810</strain>
    </source>
</reference>
<feature type="compositionally biased region" description="Low complexity" evidence="1">
    <location>
        <begin position="220"/>
        <end position="229"/>
    </location>
</feature>
<dbReference type="InterPro" id="IPR000772">
    <property type="entry name" value="Ricin_B_lectin"/>
</dbReference>
<keyword evidence="2" id="KW-1133">Transmembrane helix</keyword>
<evidence type="ECO:0000313" key="4">
    <source>
        <dbReference type="EMBL" id="MPY32946.1"/>
    </source>
</evidence>
<feature type="region of interest" description="Disordered" evidence="1">
    <location>
        <begin position="1"/>
        <end position="54"/>
    </location>
</feature>
<dbReference type="AlphaFoldDB" id="A0A5N8VDQ0"/>
<feature type="domain" description="Ricin B lectin" evidence="3">
    <location>
        <begin position="240"/>
        <end position="367"/>
    </location>
</feature>
<name>A0A5N8VDQ0_9ACTN</name>
<dbReference type="SUPFAM" id="SSF50370">
    <property type="entry name" value="Ricin B-like lectins"/>
    <property type="match status" value="1"/>
</dbReference>
<dbReference type="InterPro" id="IPR035992">
    <property type="entry name" value="Ricin_B-like_lectins"/>
</dbReference>
<feature type="compositionally biased region" description="Low complexity" evidence="1">
    <location>
        <begin position="164"/>
        <end position="173"/>
    </location>
</feature>
<dbReference type="Proteomes" id="UP000325849">
    <property type="component" value="Unassembled WGS sequence"/>
</dbReference>
<comment type="caution">
    <text evidence="4">The sequence shown here is derived from an EMBL/GenBank/DDBJ whole genome shotgun (WGS) entry which is preliminary data.</text>
</comment>
<keyword evidence="5" id="KW-1185">Reference proteome</keyword>
<accession>A0A5N8VDQ0</accession>
<dbReference type="Pfam" id="PF00652">
    <property type="entry name" value="Ricin_B_lectin"/>
    <property type="match status" value="1"/>
</dbReference>
<dbReference type="EMBL" id="VJZD01000060">
    <property type="protein sequence ID" value="MPY32946.1"/>
    <property type="molecule type" value="Genomic_DNA"/>
</dbReference>
<feature type="region of interest" description="Disordered" evidence="1">
    <location>
        <begin position="67"/>
        <end position="129"/>
    </location>
</feature>
<feature type="compositionally biased region" description="Basic and acidic residues" evidence="1">
    <location>
        <begin position="196"/>
        <end position="212"/>
    </location>
</feature>
<gene>
    <name evidence="4" type="ORF">FNH09_17255</name>
</gene>
<protein>
    <submittedName>
        <fullName evidence="4">RICIN domain-containing protein</fullName>
    </submittedName>
</protein>
<keyword evidence="2" id="KW-0472">Membrane</keyword>
<evidence type="ECO:0000259" key="3">
    <source>
        <dbReference type="SMART" id="SM00458"/>
    </source>
</evidence>
<proteinExistence type="predicted"/>
<dbReference type="SMART" id="SM00458">
    <property type="entry name" value="RICIN"/>
    <property type="match status" value="1"/>
</dbReference>
<feature type="compositionally biased region" description="Low complexity" evidence="1">
    <location>
        <begin position="67"/>
        <end position="76"/>
    </location>
</feature>
<organism evidence="4 5">
    <name type="scientific">Streptomyces adustus</name>
    <dbReference type="NCBI Taxonomy" id="1609272"/>
    <lineage>
        <taxon>Bacteria</taxon>
        <taxon>Bacillati</taxon>
        <taxon>Actinomycetota</taxon>
        <taxon>Actinomycetes</taxon>
        <taxon>Kitasatosporales</taxon>
        <taxon>Streptomycetaceae</taxon>
        <taxon>Streptomyces</taxon>
    </lineage>
</organism>
<feature type="compositionally biased region" description="Low complexity" evidence="1">
    <location>
        <begin position="29"/>
        <end position="42"/>
    </location>
</feature>
<feature type="compositionally biased region" description="Polar residues" evidence="1">
    <location>
        <begin position="106"/>
        <end position="115"/>
    </location>
</feature>
<keyword evidence="2" id="KW-0812">Transmembrane</keyword>
<evidence type="ECO:0000313" key="5">
    <source>
        <dbReference type="Proteomes" id="UP000325849"/>
    </source>
</evidence>
<feature type="transmembrane region" description="Helical" evidence="2">
    <location>
        <begin position="132"/>
        <end position="153"/>
    </location>
</feature>
<evidence type="ECO:0000256" key="1">
    <source>
        <dbReference type="SAM" id="MobiDB-lite"/>
    </source>
</evidence>